<evidence type="ECO:0000313" key="2">
    <source>
        <dbReference type="Proteomes" id="UP000494206"/>
    </source>
</evidence>
<evidence type="ECO:0000313" key="1">
    <source>
        <dbReference type="EMBL" id="CAB3410321.1"/>
    </source>
</evidence>
<dbReference type="Proteomes" id="UP000494206">
    <property type="component" value="Unassembled WGS sequence"/>
</dbReference>
<accession>A0A8S1FC80</accession>
<dbReference type="AlphaFoldDB" id="A0A8S1FC80"/>
<sequence length="440" mass="51998">MGQGLSASWWPKSIQQMFGQEEKSDVDEEVAPAFNQHEEEQRYEIENANFHEDIEVAQPTVERIIELKIEAKQEMRKWTLDRLAPKGLDEMFQPFISHVVRNRELEMVYLVLVLEAKANEILKWQEAIVLAKSNDDFKIQMTGLVAGINDTYIIMEKFHPMISRFENPYNSVAMLKEIFGENVDVRYEIDCERRPEYMHGEEIDVNEGVIIQEFLDYKYYLMSIINLIDQVLMQKPKEDYRRGCYAYPYRNDTLLNYPLSNNPMFNKKTKAHYRRVWKEFMGSRKYKKMDPKKNLLRNMPIAELDNIFEEHMMNIAEKYPLVYRLQNELVHTKGDENYIRKLKELLNSTYQTVIFLKKLVDIALEASLLFPELSHVCMKFHSKIRDIASNWTQLKFPYLPNSVYSFDPVHVPRISDYCLEVAVAAQIIDKIVAKAKERSS</sequence>
<keyword evidence="2" id="KW-1185">Reference proteome</keyword>
<comment type="caution">
    <text evidence="1">The sequence shown here is derived from an EMBL/GenBank/DDBJ whole genome shotgun (WGS) entry which is preliminary data.</text>
</comment>
<proteinExistence type="predicted"/>
<reference evidence="1 2" key="1">
    <citation type="submission" date="2020-04" db="EMBL/GenBank/DDBJ databases">
        <authorList>
            <person name="Laetsch R D."/>
            <person name="Stevens L."/>
            <person name="Kumar S."/>
            <person name="Blaxter L. M."/>
        </authorList>
    </citation>
    <scope>NUCLEOTIDE SEQUENCE [LARGE SCALE GENOMIC DNA]</scope>
</reference>
<dbReference type="EMBL" id="CADEPM010000010">
    <property type="protein sequence ID" value="CAB3410321.1"/>
    <property type="molecule type" value="Genomic_DNA"/>
</dbReference>
<name>A0A8S1FC80_9PELO</name>
<protein>
    <submittedName>
        <fullName evidence="1">Uncharacterized protein</fullName>
    </submittedName>
</protein>
<organism evidence="1 2">
    <name type="scientific">Caenorhabditis bovis</name>
    <dbReference type="NCBI Taxonomy" id="2654633"/>
    <lineage>
        <taxon>Eukaryota</taxon>
        <taxon>Metazoa</taxon>
        <taxon>Ecdysozoa</taxon>
        <taxon>Nematoda</taxon>
        <taxon>Chromadorea</taxon>
        <taxon>Rhabditida</taxon>
        <taxon>Rhabditina</taxon>
        <taxon>Rhabditomorpha</taxon>
        <taxon>Rhabditoidea</taxon>
        <taxon>Rhabditidae</taxon>
        <taxon>Peloderinae</taxon>
        <taxon>Caenorhabditis</taxon>
    </lineage>
</organism>
<gene>
    <name evidence="1" type="ORF">CBOVIS_LOCUS11864</name>
</gene>